<evidence type="ECO:0000313" key="2">
    <source>
        <dbReference type="EMBL" id="GAA0920212.1"/>
    </source>
</evidence>
<protein>
    <recommendedName>
        <fullName evidence="4">Secreted protein</fullName>
    </recommendedName>
</protein>
<evidence type="ECO:0000256" key="1">
    <source>
        <dbReference type="SAM" id="MobiDB-lite"/>
    </source>
</evidence>
<evidence type="ECO:0000313" key="3">
    <source>
        <dbReference type="Proteomes" id="UP001500418"/>
    </source>
</evidence>
<accession>A0ABN1P0E9</accession>
<reference evidence="2 3" key="1">
    <citation type="journal article" date="2019" name="Int. J. Syst. Evol. Microbiol.">
        <title>The Global Catalogue of Microorganisms (GCM) 10K type strain sequencing project: providing services to taxonomists for standard genome sequencing and annotation.</title>
        <authorList>
            <consortium name="The Broad Institute Genomics Platform"/>
            <consortium name="The Broad Institute Genome Sequencing Center for Infectious Disease"/>
            <person name="Wu L."/>
            <person name="Ma J."/>
        </authorList>
    </citation>
    <scope>NUCLEOTIDE SEQUENCE [LARGE SCALE GENOMIC DNA]</scope>
    <source>
        <strain evidence="2 3">JCM 11444</strain>
    </source>
</reference>
<gene>
    <name evidence="2" type="ORF">GCM10009575_012860</name>
</gene>
<keyword evidence="3" id="KW-1185">Reference proteome</keyword>
<evidence type="ECO:0008006" key="4">
    <source>
        <dbReference type="Google" id="ProtNLM"/>
    </source>
</evidence>
<organism evidence="2 3">
    <name type="scientific">Streptomyces rhizosphaericus</name>
    <dbReference type="NCBI Taxonomy" id="114699"/>
    <lineage>
        <taxon>Bacteria</taxon>
        <taxon>Bacillati</taxon>
        <taxon>Actinomycetota</taxon>
        <taxon>Actinomycetes</taxon>
        <taxon>Kitasatosporales</taxon>
        <taxon>Streptomycetaceae</taxon>
        <taxon>Streptomyces</taxon>
        <taxon>Streptomyces violaceusniger group</taxon>
    </lineage>
</organism>
<dbReference type="EMBL" id="BAAAID010000005">
    <property type="protein sequence ID" value="GAA0920212.1"/>
    <property type="molecule type" value="Genomic_DNA"/>
</dbReference>
<feature type="region of interest" description="Disordered" evidence="1">
    <location>
        <begin position="53"/>
        <end position="72"/>
    </location>
</feature>
<name>A0ABN1P0E9_9ACTN</name>
<dbReference type="Proteomes" id="UP001500418">
    <property type="component" value="Unassembled WGS sequence"/>
</dbReference>
<sequence>MHSRQVLTAITLMAVLSWSVVMAALGYVAAIAALVPSLGLLVQQIVNALTSARPPQADVPPHAATQDEGRTR</sequence>
<proteinExistence type="predicted"/>
<comment type="caution">
    <text evidence="2">The sequence shown here is derived from an EMBL/GenBank/DDBJ whole genome shotgun (WGS) entry which is preliminary data.</text>
</comment>